<evidence type="ECO:0008006" key="3">
    <source>
        <dbReference type="Google" id="ProtNLM"/>
    </source>
</evidence>
<dbReference type="SUPFAM" id="SSF52047">
    <property type="entry name" value="RNI-like"/>
    <property type="match status" value="1"/>
</dbReference>
<name>A0A8H3HSM5_9AGAM</name>
<protein>
    <recommendedName>
        <fullName evidence="3">F-box domain-containing protein</fullName>
    </recommendedName>
</protein>
<dbReference type="AlphaFoldDB" id="A0A8H3HSM5"/>
<comment type="caution">
    <text evidence="1">The sequence shown here is derived from an EMBL/GenBank/DDBJ whole genome shotgun (WGS) entry which is preliminary data.</text>
</comment>
<accession>A0A8H3HSM5</accession>
<gene>
    <name evidence="1" type="ORF">RDB_LOCUS178391</name>
</gene>
<organism evidence="1 2">
    <name type="scientific">Rhizoctonia solani</name>
    <dbReference type="NCBI Taxonomy" id="456999"/>
    <lineage>
        <taxon>Eukaryota</taxon>
        <taxon>Fungi</taxon>
        <taxon>Dikarya</taxon>
        <taxon>Basidiomycota</taxon>
        <taxon>Agaricomycotina</taxon>
        <taxon>Agaricomycetes</taxon>
        <taxon>Cantharellales</taxon>
        <taxon>Ceratobasidiaceae</taxon>
        <taxon>Rhizoctonia</taxon>
    </lineage>
</organism>
<dbReference type="InterPro" id="IPR032675">
    <property type="entry name" value="LRR_dom_sf"/>
</dbReference>
<dbReference type="Proteomes" id="UP000663853">
    <property type="component" value="Unassembled WGS sequence"/>
</dbReference>
<reference evidence="1" key="1">
    <citation type="submission" date="2021-01" db="EMBL/GenBank/DDBJ databases">
        <authorList>
            <person name="Kaushik A."/>
        </authorList>
    </citation>
    <scope>NUCLEOTIDE SEQUENCE</scope>
    <source>
        <strain evidence="1">AG6-10EEA</strain>
    </source>
</reference>
<evidence type="ECO:0000313" key="1">
    <source>
        <dbReference type="EMBL" id="CAE6535782.1"/>
    </source>
</evidence>
<dbReference type="Gene3D" id="3.80.10.10">
    <property type="entry name" value="Ribonuclease Inhibitor"/>
    <property type="match status" value="1"/>
</dbReference>
<sequence length="513" mass="59132">MTSSVRNPLLIPEIACHLASLRPYQVRNLAYTCKSLFRLVVPVLWEEVCFVEKILCLIPGAKFEREPGTGENGQGLAKYVVLDETSVAEDWSRYWFYAPFVKRLLLFSPQALNDGSLHVRGWHFLFLKLKDGPLLPNLRALDIAALHMHSSFEKLAWFTLFISPSLRQLDWYDGLNMQKIDPQLPTHPIYFFLAALSETFPNHPRNSLFTRYERLSEHTLALPYPSEYRQGHYCFNMPDLSHLRELGVTVFPSPETIWDALCIIGCLPLLERLKLQFMINWDGEPGAGFDFDNIPPCLPTLFPSLRIFDLSGLHSNRLYRWIWGLKPMVSALSSACIEGCDSTSNPEEFNNNILQPIREASPDLTSLSIAVPDLPDTMNALEIACETLSQMRLKELELRGLKGWGPYPTIHQASIFPHLRRLRLSILLELKWWQTLVNVAKALPNLEYLYIWPLIRTFEPRDLDDANVEYTSFQSIEIEVRKPFVFNLSSTEEWHSYSQLVKKYVPNPMLFSV</sequence>
<evidence type="ECO:0000313" key="2">
    <source>
        <dbReference type="Proteomes" id="UP000663853"/>
    </source>
</evidence>
<dbReference type="EMBL" id="CAJMXA010004146">
    <property type="protein sequence ID" value="CAE6535782.1"/>
    <property type="molecule type" value="Genomic_DNA"/>
</dbReference>
<proteinExistence type="predicted"/>